<comment type="caution">
    <text evidence="3">The sequence shown here is derived from an EMBL/GenBank/DDBJ whole genome shotgun (WGS) entry which is preliminary data.</text>
</comment>
<organism evidence="3 4">
    <name type="scientific">Persicobacter diffluens</name>
    <dbReference type="NCBI Taxonomy" id="981"/>
    <lineage>
        <taxon>Bacteria</taxon>
        <taxon>Pseudomonadati</taxon>
        <taxon>Bacteroidota</taxon>
        <taxon>Cytophagia</taxon>
        <taxon>Cytophagales</taxon>
        <taxon>Persicobacteraceae</taxon>
        <taxon>Persicobacter</taxon>
    </lineage>
</organism>
<evidence type="ECO:0000313" key="3">
    <source>
        <dbReference type="EMBL" id="GJM62793.1"/>
    </source>
</evidence>
<name>A0AAN4W1A7_9BACT</name>
<dbReference type="Pfam" id="PF12969">
    <property type="entry name" value="DUF3857"/>
    <property type="match status" value="1"/>
</dbReference>
<evidence type="ECO:0000313" key="4">
    <source>
        <dbReference type="Proteomes" id="UP001310022"/>
    </source>
</evidence>
<accession>A0AAN4W1A7</accession>
<feature type="domain" description="DUF3857" evidence="2">
    <location>
        <begin position="69"/>
        <end position="197"/>
    </location>
</feature>
<protein>
    <recommendedName>
        <fullName evidence="2">DUF3857 domain-containing protein</fullName>
    </recommendedName>
</protein>
<evidence type="ECO:0000256" key="1">
    <source>
        <dbReference type="SAM" id="SignalP"/>
    </source>
</evidence>
<dbReference type="Gene3D" id="2.60.40.3140">
    <property type="match status" value="1"/>
</dbReference>
<dbReference type="Proteomes" id="UP001310022">
    <property type="component" value="Unassembled WGS sequence"/>
</dbReference>
<sequence>MSKLFVTFLFFCSSFYNAFAQLSEHHNINWEISPKLHPLDEQYQQESAIIIKDERVIELVPVQMQAVSVNTVHKIIKIMDESAIENYNKVYIPYISEEQLLELNVRTISKEGKVIDFDKSKLKALENVDGKGNFHIFAIEGIEEGGEIEYTYTITQMAQYFGSEIFQTDVPVMEASIKIVYPGAINYTTKSYNGFPDAVKRFNYHYAAATNIPAMQEEEQSAFSPNLMRLDFKIDSNPQKQNLISWRTIGETYFKQFNMSKGSAKASKLIRNLKINKLSTEEKVQAIEDYLKNNITLTKSSKEEYGDPNFILKNNTSNEAGLIKTYFKCLSAAKIRFNVLICANKYKLHIDKDFAIYPQQSDIIFYFPEVDAFVAPTYANMRLGAAPCLLEGTNAIQLRTDYNSSNRLIYLKGTNLRRISTLSPQQNFASVIANVSVSPENLKAKVDLAHSFQGHPGYEVRFGYLMNKEGEDLENFKQMIVTSALEDAVYENFEVLNEDMTHSGKKNDPLVVKATFETDGMVESAGDDLLVSIGKVIGKQSELYEDKERITDVTTRHPRVYRHEISLEIPKGYNCKGLDQLECEHLIEEDGKLLMRYISHSTIQDGVLKIVIEEEYHQAEMDKSQYDNYRKCVNAAADFNKAVLILSPELSN</sequence>
<keyword evidence="1" id="KW-0732">Signal</keyword>
<keyword evidence="4" id="KW-1185">Reference proteome</keyword>
<evidence type="ECO:0000259" key="2">
    <source>
        <dbReference type="Pfam" id="PF12969"/>
    </source>
</evidence>
<reference evidence="3 4" key="1">
    <citation type="submission" date="2021-12" db="EMBL/GenBank/DDBJ databases">
        <title>Genome sequencing of bacteria with rrn-lacking chromosome and rrn-plasmid.</title>
        <authorList>
            <person name="Anda M."/>
            <person name="Iwasaki W."/>
        </authorList>
    </citation>
    <scope>NUCLEOTIDE SEQUENCE [LARGE SCALE GENOMIC DNA]</scope>
    <source>
        <strain evidence="3 4">NBRC 15940</strain>
    </source>
</reference>
<feature type="chain" id="PRO_5042836126" description="DUF3857 domain-containing protein" evidence="1">
    <location>
        <begin position="19"/>
        <end position="652"/>
    </location>
</feature>
<gene>
    <name evidence="3" type="ORF">PEDI_33450</name>
</gene>
<dbReference type="EMBL" id="BQKE01000002">
    <property type="protein sequence ID" value="GJM62793.1"/>
    <property type="molecule type" value="Genomic_DNA"/>
</dbReference>
<dbReference type="AlphaFoldDB" id="A0AAN4W1A7"/>
<feature type="signal peptide" evidence="1">
    <location>
        <begin position="1"/>
        <end position="18"/>
    </location>
</feature>
<proteinExistence type="predicted"/>
<dbReference type="RefSeq" id="WP_338238030.1">
    <property type="nucleotide sequence ID" value="NZ_BQKE01000002.1"/>
</dbReference>
<dbReference type="InterPro" id="IPR024618">
    <property type="entry name" value="DUF3857"/>
</dbReference>